<dbReference type="GeneID" id="77401638"/>
<comment type="cofactor">
    <cofactor evidence="11">
        <name>Zn(2+)</name>
        <dbReference type="ChEBI" id="CHEBI:29105"/>
    </cofactor>
    <text evidence="11">Binds 1 zinc ion per subunit.</text>
</comment>
<comment type="function">
    <text evidence="7 11">Catalyzes the ATP-dependent conversion of 7-carboxy-7-deazaguanine (CDG) to 7-cyano-7-deazaguanine (preQ(0)).</text>
</comment>
<reference evidence="12 13" key="1">
    <citation type="submission" date="2018-07" db="EMBL/GenBank/DDBJ databases">
        <title>Genomic Encyclopedia of Type Strains, Phase IV (KMG-IV): sequencing the most valuable type-strain genomes for metagenomic binning, comparative biology and taxonomic classification.</title>
        <authorList>
            <person name="Goeker M."/>
        </authorList>
    </citation>
    <scope>NUCLEOTIDE SEQUENCE [LARGE SCALE GENOMIC DNA]</scope>
    <source>
        <strain evidence="12 13">DSM 7466</strain>
    </source>
</reference>
<keyword evidence="5 11" id="KW-0862">Zinc</keyword>
<dbReference type="Proteomes" id="UP000256864">
    <property type="component" value="Unassembled WGS sequence"/>
</dbReference>
<dbReference type="NCBIfam" id="TIGR00364">
    <property type="entry name" value="7-cyano-7-deazaguanine synthase QueC"/>
    <property type="match status" value="1"/>
</dbReference>
<comment type="similarity">
    <text evidence="8 11">Belongs to the QueC family.</text>
</comment>
<dbReference type="EMBL" id="QREL01000001">
    <property type="protein sequence ID" value="REE28270.1"/>
    <property type="molecule type" value="Genomic_DNA"/>
</dbReference>
<dbReference type="PANTHER" id="PTHR42914">
    <property type="entry name" value="7-CYANO-7-DEAZAGUANINE SYNTHASE"/>
    <property type="match status" value="1"/>
</dbReference>
<keyword evidence="2 11" id="KW-0436">Ligase</keyword>
<evidence type="ECO:0000256" key="8">
    <source>
        <dbReference type="ARBA" id="ARBA00037993"/>
    </source>
</evidence>
<dbReference type="InterPro" id="IPR018317">
    <property type="entry name" value="QueC"/>
</dbReference>
<evidence type="ECO:0000256" key="2">
    <source>
        <dbReference type="ARBA" id="ARBA00022598"/>
    </source>
</evidence>
<evidence type="ECO:0000256" key="6">
    <source>
        <dbReference type="ARBA" id="ARBA00022840"/>
    </source>
</evidence>
<evidence type="ECO:0000313" key="12">
    <source>
        <dbReference type="EMBL" id="REE28270.1"/>
    </source>
</evidence>
<protein>
    <recommendedName>
        <fullName evidence="9 11">7-cyano-7-deazaguanine synthase</fullName>
        <ecNumber evidence="9 11">6.3.4.20</ecNumber>
    </recommendedName>
    <alternativeName>
        <fullName evidence="11">7-cyano-7-carbaguanine synthase</fullName>
    </alternativeName>
    <alternativeName>
        <fullName evidence="11">Archaeosine biosynthesis protein QueC</fullName>
    </alternativeName>
    <alternativeName>
        <fullName evidence="11">PreQ(0) synthase</fullName>
    </alternativeName>
</protein>
<dbReference type="Pfam" id="PF06508">
    <property type="entry name" value="QueC"/>
    <property type="match status" value="1"/>
</dbReference>
<gene>
    <name evidence="11" type="primary">queC</name>
    <name evidence="12" type="ORF">C7452_0271</name>
</gene>
<dbReference type="SMR" id="A0A371NE64"/>
<evidence type="ECO:0000256" key="11">
    <source>
        <dbReference type="HAMAP-Rule" id="MF_01633"/>
    </source>
</evidence>
<feature type="binding site" evidence="11">
    <location>
        <begin position="7"/>
        <end position="17"/>
    </location>
    <ligand>
        <name>ATP</name>
        <dbReference type="ChEBI" id="CHEBI:30616"/>
    </ligand>
</feature>
<feature type="binding site" evidence="11">
    <location>
        <position position="199"/>
    </location>
    <ligand>
        <name>Zn(2+)</name>
        <dbReference type="ChEBI" id="CHEBI:29105"/>
    </ligand>
</feature>
<comment type="catalytic activity">
    <reaction evidence="10 11">
        <text>7-carboxy-7-carbaguanine + NH4(+) + 2 ATP = 7-cyano-7-carbaguanine + 2 AMP + 2 diphosphate + 2 H(+)</text>
        <dbReference type="Rhea" id="RHEA:27982"/>
        <dbReference type="ChEBI" id="CHEBI:15378"/>
        <dbReference type="ChEBI" id="CHEBI:28938"/>
        <dbReference type="ChEBI" id="CHEBI:30616"/>
        <dbReference type="ChEBI" id="CHEBI:33019"/>
        <dbReference type="ChEBI" id="CHEBI:45075"/>
        <dbReference type="ChEBI" id="CHEBI:61036"/>
        <dbReference type="ChEBI" id="CHEBI:456215"/>
        <dbReference type="EC" id="6.3.4.20"/>
    </reaction>
</comment>
<organism evidence="12 13">
    <name type="scientific">Methanothermobacter defluvii</name>
    <dbReference type="NCBI Taxonomy" id="49339"/>
    <lineage>
        <taxon>Archaea</taxon>
        <taxon>Methanobacteriati</taxon>
        <taxon>Methanobacteriota</taxon>
        <taxon>Methanomada group</taxon>
        <taxon>Methanobacteria</taxon>
        <taxon>Methanobacteriales</taxon>
        <taxon>Methanobacteriaceae</taxon>
        <taxon>Methanothermobacter</taxon>
    </lineage>
</organism>
<keyword evidence="6 11" id="KW-0067">ATP-binding</keyword>
<evidence type="ECO:0000256" key="4">
    <source>
        <dbReference type="ARBA" id="ARBA00022741"/>
    </source>
</evidence>
<evidence type="ECO:0000256" key="10">
    <source>
        <dbReference type="ARBA" id="ARBA00047890"/>
    </source>
</evidence>
<evidence type="ECO:0000256" key="7">
    <source>
        <dbReference type="ARBA" id="ARBA00037768"/>
    </source>
</evidence>
<dbReference type="HAMAP" id="MF_01633">
    <property type="entry name" value="QueC"/>
    <property type="match status" value="1"/>
</dbReference>
<dbReference type="CDD" id="cd01995">
    <property type="entry name" value="QueC-like"/>
    <property type="match status" value="1"/>
</dbReference>
<keyword evidence="4 11" id="KW-0547">Nucleotide-binding</keyword>
<evidence type="ECO:0000256" key="3">
    <source>
        <dbReference type="ARBA" id="ARBA00022723"/>
    </source>
</evidence>
<comment type="pathway">
    <text evidence="1 11">Purine metabolism; 7-cyano-7-deazaguanine biosynthesis.</text>
</comment>
<evidence type="ECO:0000256" key="1">
    <source>
        <dbReference type="ARBA" id="ARBA00005061"/>
    </source>
</evidence>
<feature type="binding site" evidence="11">
    <location>
        <position position="188"/>
    </location>
    <ligand>
        <name>Zn(2+)</name>
        <dbReference type="ChEBI" id="CHEBI:29105"/>
    </ligand>
</feature>
<dbReference type="UniPathway" id="UPA00391"/>
<dbReference type="PIRSF" id="PIRSF006293">
    <property type="entry name" value="ExsB"/>
    <property type="match status" value="1"/>
</dbReference>
<evidence type="ECO:0000256" key="5">
    <source>
        <dbReference type="ARBA" id="ARBA00022833"/>
    </source>
</evidence>
<feature type="binding site" evidence="11">
    <location>
        <position position="196"/>
    </location>
    <ligand>
        <name>Zn(2+)</name>
        <dbReference type="ChEBI" id="CHEBI:29105"/>
    </ligand>
</feature>
<dbReference type="GeneID" id="24854232"/>
<dbReference type="PANTHER" id="PTHR42914:SF1">
    <property type="entry name" value="7-CYANO-7-DEAZAGUANINE SYNTHASE"/>
    <property type="match status" value="1"/>
</dbReference>
<proteinExistence type="inferred from homology"/>
<dbReference type="GO" id="GO:0008270">
    <property type="term" value="F:zinc ion binding"/>
    <property type="evidence" value="ECO:0007669"/>
    <property type="project" value="UniProtKB-UniRule"/>
</dbReference>
<dbReference type="GO" id="GO:0005524">
    <property type="term" value="F:ATP binding"/>
    <property type="evidence" value="ECO:0007669"/>
    <property type="project" value="UniProtKB-UniRule"/>
</dbReference>
<evidence type="ECO:0000256" key="9">
    <source>
        <dbReference type="ARBA" id="ARBA00039149"/>
    </source>
</evidence>
<dbReference type="AlphaFoldDB" id="A0A371NE64"/>
<dbReference type="RefSeq" id="WP_010876732.1">
    <property type="nucleotide sequence ID" value="NZ_QREL01000001.1"/>
</dbReference>
<dbReference type="EC" id="6.3.4.20" evidence="9 11"/>
<dbReference type="Gene3D" id="3.40.50.620">
    <property type="entry name" value="HUPs"/>
    <property type="match status" value="1"/>
</dbReference>
<dbReference type="GO" id="GO:0016879">
    <property type="term" value="F:ligase activity, forming carbon-nitrogen bonds"/>
    <property type="evidence" value="ECO:0007669"/>
    <property type="project" value="UniProtKB-UniRule"/>
</dbReference>
<evidence type="ECO:0000313" key="13">
    <source>
        <dbReference type="Proteomes" id="UP000256864"/>
    </source>
</evidence>
<sequence length="222" mass="24470">MRAISILSGGMDSAVATALMMDEYEIHAITFDYGQRSARMELEYARRLSEHLGIEHTTLDLQWLGRLGGSVLTAGGDIPSPSNLDDTVECLETARKVWVPGRNLVFTSIGVSFAEAMDAGAVIVGWDLEEAETFPDNSEEFLDAFNRLLEIGTLDGVRVVAPVIGMTKREIVEAGHEVGLPFELTYSCYAGDRVHCGVCESCMRRRRAFELAGIDDPTEYRE</sequence>
<keyword evidence="3 11" id="KW-0479">Metal-binding</keyword>
<dbReference type="SUPFAM" id="SSF52402">
    <property type="entry name" value="Adenine nucleotide alpha hydrolases-like"/>
    <property type="match status" value="1"/>
</dbReference>
<keyword evidence="13" id="KW-1185">Reference proteome</keyword>
<accession>A0A371NE64</accession>
<dbReference type="InterPro" id="IPR014729">
    <property type="entry name" value="Rossmann-like_a/b/a_fold"/>
</dbReference>
<name>A0A371NE64_9EURY</name>
<feature type="binding site" evidence="11">
    <location>
        <position position="202"/>
    </location>
    <ligand>
        <name>Zn(2+)</name>
        <dbReference type="ChEBI" id="CHEBI:29105"/>
    </ligand>
</feature>
<comment type="caution">
    <text evidence="12">The sequence shown here is derived from an EMBL/GenBank/DDBJ whole genome shotgun (WGS) entry which is preliminary data.</text>
</comment>